<dbReference type="EMBL" id="JAVRRA010016695">
    <property type="protein sequence ID" value="KAK5201336.1"/>
    <property type="molecule type" value="Genomic_DNA"/>
</dbReference>
<feature type="compositionally biased region" description="Polar residues" evidence="1">
    <location>
        <begin position="136"/>
        <end position="149"/>
    </location>
</feature>
<feature type="compositionally biased region" description="Basic and acidic residues" evidence="1">
    <location>
        <begin position="38"/>
        <end position="48"/>
    </location>
</feature>
<feature type="region of interest" description="Disordered" evidence="1">
    <location>
        <begin position="194"/>
        <end position="226"/>
    </location>
</feature>
<feature type="compositionally biased region" description="Low complexity" evidence="1">
    <location>
        <begin position="204"/>
        <end position="215"/>
    </location>
</feature>
<evidence type="ECO:0000256" key="1">
    <source>
        <dbReference type="SAM" id="MobiDB-lite"/>
    </source>
</evidence>
<feature type="compositionally biased region" description="Basic and acidic residues" evidence="1">
    <location>
        <begin position="59"/>
        <end position="76"/>
    </location>
</feature>
<feature type="compositionally biased region" description="Basic and acidic residues" evidence="1">
    <location>
        <begin position="15"/>
        <end position="28"/>
    </location>
</feature>
<accession>A0ABR0LP50</accession>
<organism evidence="2 3">
    <name type="scientific">Cryomyces antarcticus</name>
    <dbReference type="NCBI Taxonomy" id="329879"/>
    <lineage>
        <taxon>Eukaryota</taxon>
        <taxon>Fungi</taxon>
        <taxon>Dikarya</taxon>
        <taxon>Ascomycota</taxon>
        <taxon>Pezizomycotina</taxon>
        <taxon>Dothideomycetes</taxon>
        <taxon>Dothideomycetes incertae sedis</taxon>
        <taxon>Cryomyces</taxon>
    </lineage>
</organism>
<name>A0ABR0LP50_9PEZI</name>
<feature type="non-terminal residue" evidence="2">
    <location>
        <position position="1"/>
    </location>
</feature>
<evidence type="ECO:0000313" key="3">
    <source>
        <dbReference type="Proteomes" id="UP001357485"/>
    </source>
</evidence>
<dbReference type="Proteomes" id="UP001357485">
    <property type="component" value="Unassembled WGS sequence"/>
</dbReference>
<sequence length="265" mass="29602">GEGDEGDEDDYDDHDDGHYDDHDNDKSNSGKQLVRYSASDRDYSDTASRRSRSTVRHAPRTERSYRPSERSYRNSHCDSYGDYDGGASRRTGNSGKQLIRNHGGSNSRPASIYSGAISHRNRNRNSSKRLARYSASDRNYSGATSQATRSNHDRSSCSNAGKHLTRYRAPSPTTILRSHATRVRAAFSSALISTASSRHHSGHHSGNASSRNSGHSTRDSHRSGDYAVATITTTRLVKRPRTWLRSAWQKRSMGLLLPRRTRCTE</sequence>
<evidence type="ECO:0000313" key="2">
    <source>
        <dbReference type="EMBL" id="KAK5201336.1"/>
    </source>
</evidence>
<reference evidence="2 3" key="1">
    <citation type="submission" date="2023-08" db="EMBL/GenBank/DDBJ databases">
        <title>Black Yeasts Isolated from many extreme environments.</title>
        <authorList>
            <person name="Coleine C."/>
            <person name="Stajich J.E."/>
            <person name="Selbmann L."/>
        </authorList>
    </citation>
    <scope>NUCLEOTIDE SEQUENCE [LARGE SCALE GENOMIC DNA]</scope>
    <source>
        <strain evidence="2 3">CCFEE 536</strain>
    </source>
</reference>
<gene>
    <name evidence="2" type="ORF">LTR16_003036</name>
</gene>
<feature type="region of interest" description="Disordered" evidence="1">
    <location>
        <begin position="1"/>
        <end position="171"/>
    </location>
</feature>
<protein>
    <submittedName>
        <fullName evidence="2">Uncharacterized protein</fullName>
    </submittedName>
</protein>
<comment type="caution">
    <text evidence="2">The sequence shown here is derived from an EMBL/GenBank/DDBJ whole genome shotgun (WGS) entry which is preliminary data.</text>
</comment>
<proteinExistence type="predicted"/>
<feature type="compositionally biased region" description="Acidic residues" evidence="1">
    <location>
        <begin position="1"/>
        <end position="14"/>
    </location>
</feature>
<feature type="compositionally biased region" description="Basic residues" evidence="1">
    <location>
        <begin position="119"/>
        <end position="131"/>
    </location>
</feature>
<feature type="compositionally biased region" description="Basic residues" evidence="1">
    <location>
        <begin position="49"/>
        <end position="58"/>
    </location>
</feature>
<keyword evidence="3" id="KW-1185">Reference proteome</keyword>